<feature type="compositionally biased region" description="Polar residues" evidence="1">
    <location>
        <begin position="246"/>
        <end position="255"/>
    </location>
</feature>
<accession>A0AAD6S642</accession>
<feature type="region of interest" description="Disordered" evidence="1">
    <location>
        <begin position="357"/>
        <end position="379"/>
    </location>
</feature>
<dbReference type="EMBL" id="JARJCM010000284">
    <property type="protein sequence ID" value="KAJ7019767.1"/>
    <property type="molecule type" value="Genomic_DNA"/>
</dbReference>
<evidence type="ECO:0000313" key="3">
    <source>
        <dbReference type="Proteomes" id="UP001218188"/>
    </source>
</evidence>
<feature type="compositionally biased region" description="Low complexity" evidence="1">
    <location>
        <begin position="206"/>
        <end position="230"/>
    </location>
</feature>
<evidence type="ECO:0000256" key="1">
    <source>
        <dbReference type="SAM" id="MobiDB-lite"/>
    </source>
</evidence>
<feature type="compositionally biased region" description="Low complexity" evidence="1">
    <location>
        <begin position="166"/>
        <end position="177"/>
    </location>
</feature>
<feature type="compositionally biased region" description="Pro residues" evidence="1">
    <location>
        <begin position="129"/>
        <end position="159"/>
    </location>
</feature>
<feature type="compositionally biased region" description="Polar residues" evidence="1">
    <location>
        <begin position="436"/>
        <end position="474"/>
    </location>
</feature>
<keyword evidence="3" id="KW-1185">Reference proteome</keyword>
<gene>
    <name evidence="2" type="ORF">C8F04DRAFT_1197411</name>
</gene>
<name>A0AAD6S642_9AGAR</name>
<dbReference type="AlphaFoldDB" id="A0AAD6S642"/>
<evidence type="ECO:0000313" key="2">
    <source>
        <dbReference type="EMBL" id="KAJ7019767.1"/>
    </source>
</evidence>
<reference evidence="2" key="1">
    <citation type="submission" date="2023-03" db="EMBL/GenBank/DDBJ databases">
        <title>Massive genome expansion in bonnet fungi (Mycena s.s.) driven by repeated elements and novel gene families across ecological guilds.</title>
        <authorList>
            <consortium name="Lawrence Berkeley National Laboratory"/>
            <person name="Harder C.B."/>
            <person name="Miyauchi S."/>
            <person name="Viragh M."/>
            <person name="Kuo A."/>
            <person name="Thoen E."/>
            <person name="Andreopoulos B."/>
            <person name="Lu D."/>
            <person name="Skrede I."/>
            <person name="Drula E."/>
            <person name="Henrissat B."/>
            <person name="Morin E."/>
            <person name="Kohler A."/>
            <person name="Barry K."/>
            <person name="LaButti K."/>
            <person name="Morin E."/>
            <person name="Salamov A."/>
            <person name="Lipzen A."/>
            <person name="Mereny Z."/>
            <person name="Hegedus B."/>
            <person name="Baldrian P."/>
            <person name="Stursova M."/>
            <person name="Weitz H."/>
            <person name="Taylor A."/>
            <person name="Grigoriev I.V."/>
            <person name="Nagy L.G."/>
            <person name="Martin F."/>
            <person name="Kauserud H."/>
        </authorList>
    </citation>
    <scope>NUCLEOTIDE SEQUENCE</scope>
    <source>
        <strain evidence="2">CBHHK200</strain>
    </source>
</reference>
<comment type="caution">
    <text evidence="2">The sequence shown here is derived from an EMBL/GenBank/DDBJ whole genome shotgun (WGS) entry which is preliminary data.</text>
</comment>
<sequence>MQFLHLTELSATSLALNPQLLCSYRNDKNLRTPLLPPTRARGHRRKDGRYYVVGAGHCGSGVFTDPNVANRETDGFSGYEKRVAKRWGGIGGVTELWSSYCRQYHNGNCHGGRLPEGWTEPVPVNRGCAPPPAPTLAPPAPTLVPSAPPAPASPVPPAMSQPAWTSPAAVRSSVSPSPLRPPPRYHPTQPNESTSARTRAPLNPNGSMSAGSSLLSAFGSTSSSSSSSSAPTQGFALASTPKKSAPASTSAQTPKKSGGLHRVESTPNGGYDTDYFYEDDSDEDADIKQKRRLWAVRGLDDIFTSEDDAFDALRKNYRRLHHAELLSSTNEGCVSRMDLSDRHPIYLTHSTKTPWSETMAKKKAGGEPPKKRGHQSDVVGQRAEFLHSELEGYCNASALGKTREWYPKFFLRYWAKFPIHIPFHLDPPSVDATGVGNASGSVPTNPASQPPNDATSTSDPSNGATSAAVQNSAPSGAPGAIQASTDTSKDADGAGNMSSTQIEAAWLNYQRTHAGGGSNPWSKWLNAKLKPNDDAHRPRRLQDYQLYMQDEGKNADVNRVFAERYPERVGKKRTLQWR</sequence>
<feature type="compositionally biased region" description="Polar residues" evidence="1">
    <location>
        <begin position="188"/>
        <end position="197"/>
    </location>
</feature>
<protein>
    <submittedName>
        <fullName evidence="2">Uncharacterized protein</fullName>
    </submittedName>
</protein>
<dbReference type="Proteomes" id="UP001218188">
    <property type="component" value="Unassembled WGS sequence"/>
</dbReference>
<proteinExistence type="predicted"/>
<feature type="region of interest" description="Disordered" evidence="1">
    <location>
        <begin position="434"/>
        <end position="497"/>
    </location>
</feature>
<organism evidence="2 3">
    <name type="scientific">Mycena alexandri</name>
    <dbReference type="NCBI Taxonomy" id="1745969"/>
    <lineage>
        <taxon>Eukaryota</taxon>
        <taxon>Fungi</taxon>
        <taxon>Dikarya</taxon>
        <taxon>Basidiomycota</taxon>
        <taxon>Agaricomycotina</taxon>
        <taxon>Agaricomycetes</taxon>
        <taxon>Agaricomycetidae</taxon>
        <taxon>Agaricales</taxon>
        <taxon>Marasmiineae</taxon>
        <taxon>Mycenaceae</taxon>
        <taxon>Mycena</taxon>
    </lineage>
</organism>
<feature type="region of interest" description="Disordered" evidence="1">
    <location>
        <begin position="129"/>
        <end position="274"/>
    </location>
</feature>